<dbReference type="InterPro" id="IPR052797">
    <property type="entry name" value="RegFact_GeneExpr_CellDeath"/>
</dbReference>
<gene>
    <name evidence="2" type="ORF">MELIAE_LOCUS2769</name>
</gene>
<keyword evidence="3" id="KW-1185">Reference proteome</keyword>
<dbReference type="PANTHER" id="PTHR33936:SF24">
    <property type="entry name" value="C2H2-TYPE DOMAIN-CONTAINING PROTEIN"/>
    <property type="match status" value="1"/>
</dbReference>
<dbReference type="Gene3D" id="3.30.160.60">
    <property type="entry name" value="Classic Zinc Finger"/>
    <property type="match status" value="1"/>
</dbReference>
<dbReference type="AlphaFoldDB" id="A0A9P0FDE2"/>
<dbReference type="Proteomes" id="UP001154078">
    <property type="component" value="Chromosome 11"/>
</dbReference>
<dbReference type="PROSITE" id="PS00028">
    <property type="entry name" value="ZINC_FINGER_C2H2_1"/>
    <property type="match status" value="1"/>
</dbReference>
<evidence type="ECO:0000313" key="2">
    <source>
        <dbReference type="EMBL" id="CAH0549696.1"/>
    </source>
</evidence>
<organism evidence="2 3">
    <name type="scientific">Brassicogethes aeneus</name>
    <name type="common">Rape pollen beetle</name>
    <name type="synonym">Meligethes aeneus</name>
    <dbReference type="NCBI Taxonomy" id="1431903"/>
    <lineage>
        <taxon>Eukaryota</taxon>
        <taxon>Metazoa</taxon>
        <taxon>Ecdysozoa</taxon>
        <taxon>Arthropoda</taxon>
        <taxon>Hexapoda</taxon>
        <taxon>Insecta</taxon>
        <taxon>Pterygota</taxon>
        <taxon>Neoptera</taxon>
        <taxon>Endopterygota</taxon>
        <taxon>Coleoptera</taxon>
        <taxon>Polyphaga</taxon>
        <taxon>Cucujiformia</taxon>
        <taxon>Nitidulidae</taxon>
        <taxon>Meligethinae</taxon>
        <taxon>Brassicogethes</taxon>
    </lineage>
</organism>
<feature type="domain" description="C2H2-type" evidence="1">
    <location>
        <begin position="12"/>
        <end position="33"/>
    </location>
</feature>
<accession>A0A9P0FDE2</accession>
<name>A0A9P0FDE2_BRAAE</name>
<dbReference type="EMBL" id="OV121142">
    <property type="protein sequence ID" value="CAH0549696.1"/>
    <property type="molecule type" value="Genomic_DNA"/>
</dbReference>
<dbReference type="PANTHER" id="PTHR33936">
    <property type="entry name" value="PROTEIN CBG17840"/>
    <property type="match status" value="1"/>
</dbReference>
<dbReference type="InterPro" id="IPR013087">
    <property type="entry name" value="Znf_C2H2_type"/>
</dbReference>
<evidence type="ECO:0000259" key="1">
    <source>
        <dbReference type="PROSITE" id="PS00028"/>
    </source>
</evidence>
<sequence>MLGRGQTNPKICEHCEMEFCSISSKNDHLKRVHNKPVENKTTPRILCPLCPEGETFLSHRLVKHLKDIHDIVVKVSTLNFNNIKEFEI</sequence>
<dbReference type="SMART" id="SM00355">
    <property type="entry name" value="ZnF_C2H2"/>
    <property type="match status" value="2"/>
</dbReference>
<proteinExistence type="predicted"/>
<reference evidence="2" key="1">
    <citation type="submission" date="2021-12" db="EMBL/GenBank/DDBJ databases">
        <authorList>
            <person name="King R."/>
        </authorList>
    </citation>
    <scope>NUCLEOTIDE SEQUENCE</scope>
</reference>
<protein>
    <recommendedName>
        <fullName evidence="1">C2H2-type domain-containing protein</fullName>
    </recommendedName>
</protein>
<evidence type="ECO:0000313" key="3">
    <source>
        <dbReference type="Proteomes" id="UP001154078"/>
    </source>
</evidence>
<dbReference type="OrthoDB" id="6780497at2759"/>